<dbReference type="RefSeq" id="WP_207330800.1">
    <property type="nucleotide sequence ID" value="NZ_JAFMYW010000006.1"/>
</dbReference>
<name>A0ABS3JLH8_9BACT</name>
<accession>A0ABS3JLH8</accession>
<dbReference type="EMBL" id="JAFMYW010000006">
    <property type="protein sequence ID" value="MBO0950858.1"/>
    <property type="molecule type" value="Genomic_DNA"/>
</dbReference>
<sequence length="137" mass="15881">MENDQLFLVPVLQEKHARKRGMPTAKSKLIPAMNTADLTQAIIKFLKFRGHYAVRINCFGIYDEKEKKWRKSSTERGTADIHACLFGKHLSVEIKSGSDRMRPHQYKVKEAVTDAGGIYLVISDFMEFHLWYKAFMQ</sequence>
<evidence type="ECO:0000313" key="2">
    <source>
        <dbReference type="Proteomes" id="UP000664628"/>
    </source>
</evidence>
<dbReference type="Gene3D" id="3.40.1350.10">
    <property type="match status" value="1"/>
</dbReference>
<evidence type="ECO:0008006" key="3">
    <source>
        <dbReference type="Google" id="ProtNLM"/>
    </source>
</evidence>
<reference evidence="1 2" key="1">
    <citation type="submission" date="2021-03" db="EMBL/GenBank/DDBJ databases">
        <title>Fibrella sp. HMF5405 genome sequencing and assembly.</title>
        <authorList>
            <person name="Kang H."/>
            <person name="Kim H."/>
            <person name="Bae S."/>
            <person name="Joh K."/>
        </authorList>
    </citation>
    <scope>NUCLEOTIDE SEQUENCE [LARGE SCALE GENOMIC DNA]</scope>
    <source>
        <strain evidence="1 2">HMF5405</strain>
    </source>
</reference>
<comment type="caution">
    <text evidence="1">The sequence shown here is derived from an EMBL/GenBank/DDBJ whole genome shotgun (WGS) entry which is preliminary data.</text>
</comment>
<dbReference type="Proteomes" id="UP000664628">
    <property type="component" value="Unassembled WGS sequence"/>
</dbReference>
<keyword evidence="2" id="KW-1185">Reference proteome</keyword>
<gene>
    <name evidence="1" type="ORF">J2I46_19860</name>
</gene>
<evidence type="ECO:0000313" key="1">
    <source>
        <dbReference type="EMBL" id="MBO0950858.1"/>
    </source>
</evidence>
<organism evidence="1 2">
    <name type="scientific">Fibrella forsythiae</name>
    <dbReference type="NCBI Taxonomy" id="2817061"/>
    <lineage>
        <taxon>Bacteria</taxon>
        <taxon>Pseudomonadati</taxon>
        <taxon>Bacteroidota</taxon>
        <taxon>Cytophagia</taxon>
        <taxon>Cytophagales</taxon>
        <taxon>Spirosomataceae</taxon>
        <taxon>Fibrella</taxon>
    </lineage>
</organism>
<proteinExistence type="predicted"/>
<dbReference type="InterPro" id="IPR011856">
    <property type="entry name" value="tRNA_endonuc-like_dom_sf"/>
</dbReference>
<protein>
    <recommendedName>
        <fullName evidence="3">VRR-NUC domain-containing protein</fullName>
    </recommendedName>
</protein>